<dbReference type="GO" id="GO:0005768">
    <property type="term" value="C:endosome"/>
    <property type="evidence" value="ECO:0000318"/>
    <property type="project" value="GO_Central"/>
</dbReference>
<dbReference type="Gene3D" id="1.10.150.780">
    <property type="entry name" value="Vps16, C-terminal region"/>
    <property type="match status" value="1"/>
</dbReference>
<evidence type="ECO:0000256" key="1">
    <source>
        <dbReference type="ARBA" id="ARBA00009250"/>
    </source>
</evidence>
<dbReference type="InterPro" id="IPR006926">
    <property type="entry name" value="Vps16_N"/>
</dbReference>
<dbReference type="STRING" id="402676.B6JYD8"/>
<comment type="function">
    <text evidence="2">Essential for vacuolar protein sorting. Required for vacuole biogenesis, stability and to maintain vacuole morphology.</text>
</comment>
<dbReference type="GO" id="GO:0006886">
    <property type="term" value="P:intracellular protein transport"/>
    <property type="evidence" value="ECO:0007669"/>
    <property type="project" value="InterPro"/>
</dbReference>
<dbReference type="OrthoDB" id="1792at2759"/>
<evidence type="ECO:0000256" key="2">
    <source>
        <dbReference type="PIRNR" id="PIRNR007949"/>
    </source>
</evidence>
<dbReference type="JaponicusDB" id="SJAG_01598">
    <property type="gene designation" value="vps16"/>
</dbReference>
<dbReference type="HOGENOM" id="CLU_008909_1_0_1"/>
<evidence type="ECO:0000259" key="4">
    <source>
        <dbReference type="Pfam" id="PF04841"/>
    </source>
</evidence>
<dbReference type="OMA" id="WCGDDCL"/>
<dbReference type="InterPro" id="IPR006925">
    <property type="entry name" value="Vps16_C"/>
</dbReference>
<dbReference type="GO" id="GO:0016197">
    <property type="term" value="P:endosomal transport"/>
    <property type="evidence" value="ECO:0000318"/>
    <property type="project" value="GO_Central"/>
</dbReference>
<evidence type="ECO:0000313" key="6">
    <source>
        <dbReference type="JaponicusDB" id="SJAG_01598"/>
    </source>
</evidence>
<sequence length="832" mass="95231">MSRLYSVIEWEQLHDAFYHKTPLYTLQWDGIDPTELMTAVSPNGGAIAITKDETNLKSYMNIEKVELYSIYIFSQSGKLLTKITWDKVSVVGLGWTKDEKLVIVSRNGFARVYDMQGDFHQFSLGKEAENKGLSECKFWPSGFVARLNGGIFLSITNYSEPRRKVLYHDDTQDFAQVKLPLWELMPSQSMDQQMDILLYNEGRFIVIDEQAYQTFGVDTDGDIIALAVSPNNHYVAAYTSTETVYAFSTGMYKQLVAHKLPDVLASGSLRQLLWCGNDSIALIHYNLLTLVGPFGGSVPFLLEETPFAISELDGLRLISQSRTELVRKVPDSLFKLFRVGSTSPGAKLIEASQLLKQKNIHGEALLLQLGKQLEDAVKDCVDAAVDEHSVEWQNALLEAAYLGVENCANYDRQNYVQVCQDLRVLNALRKPDIAIYITACEYASIGLEAVTDKLAARGHYALAVHISRWMKAPCDWVYLVWAQRYIKSSHEPEEVMLDAIVNRLSSCEYISYESLARTAYEEGRIVLSTKLLSHEPLARHQVMLLLDMNAYEQALERAVETFDYNVILYVLLRVRRQVSIADFFRMLNKYPTAADVFKSYASVNERDKLHDYYYQDDDKKGIINLAMEDAFLQKEFNQKLTKLKVASKLCHDNKLFTVEGTCLDEQIRLYRLEEECENLYQEQFIGLTVSAFVFKLIEMNQEQRALKVKSEFQIPEKRFAWLKLRALLAIRDWVQLEQWAASLRKSPIGFKAFFYEIYAAGNKKEAAKYIPRCTEVSAEERAEMWMLVGDVKHASEEATKAKNTNLLKDMLDRLQEAPESRFVQQALGQLRR</sequence>
<dbReference type="InterPro" id="IPR038132">
    <property type="entry name" value="Vps16_C_sf"/>
</dbReference>
<dbReference type="InterPro" id="IPR015943">
    <property type="entry name" value="WD40/YVTN_repeat-like_dom_sf"/>
</dbReference>
<dbReference type="eggNOG" id="KOG2280">
    <property type="taxonomic scope" value="Eukaryota"/>
</dbReference>
<dbReference type="GO" id="GO:0030897">
    <property type="term" value="C:HOPS complex"/>
    <property type="evidence" value="ECO:0000318"/>
    <property type="project" value="GO_Central"/>
</dbReference>
<name>B6JYD8_SCHJY</name>
<keyword evidence="7" id="KW-1185">Reference proteome</keyword>
<feature type="domain" description="Vps16 C-terminal" evidence="3">
    <location>
        <begin position="510"/>
        <end position="824"/>
    </location>
</feature>
<accession>B6JYD8</accession>
<dbReference type="PIRSF" id="PIRSF007949">
    <property type="entry name" value="VPS16"/>
    <property type="match status" value="1"/>
</dbReference>
<dbReference type="Pfam" id="PF04841">
    <property type="entry name" value="Vps16_N"/>
    <property type="match status" value="1"/>
</dbReference>
<keyword evidence="2" id="KW-0653">Protein transport</keyword>
<evidence type="ECO:0000259" key="3">
    <source>
        <dbReference type="Pfam" id="PF04840"/>
    </source>
</evidence>
<feature type="domain" description="Vps16 N-terminal" evidence="4">
    <location>
        <begin position="8"/>
        <end position="416"/>
    </location>
</feature>
<dbReference type="VEuPathDB" id="FungiDB:SJAG_01598"/>
<protein>
    <recommendedName>
        <fullName evidence="2">Probable vacuolar protein sorting-associated protein 16 homolog</fullName>
    </recommendedName>
</protein>
<organism evidence="5 7">
    <name type="scientific">Schizosaccharomyces japonicus (strain yFS275 / FY16936)</name>
    <name type="common">Fission yeast</name>
    <dbReference type="NCBI Taxonomy" id="402676"/>
    <lineage>
        <taxon>Eukaryota</taxon>
        <taxon>Fungi</taxon>
        <taxon>Dikarya</taxon>
        <taxon>Ascomycota</taxon>
        <taxon>Taphrinomycotina</taxon>
        <taxon>Schizosaccharomycetes</taxon>
        <taxon>Schizosaccharomycetales</taxon>
        <taxon>Schizosaccharomycetaceae</taxon>
        <taxon>Schizosaccharomyces</taxon>
    </lineage>
</organism>
<keyword evidence="2" id="KW-0813">Transport</keyword>
<dbReference type="InterPro" id="IPR016534">
    <property type="entry name" value="VPS16"/>
</dbReference>
<proteinExistence type="inferred from homology"/>
<gene>
    <name evidence="6" type="primary">vps16</name>
    <name evidence="5" type="ORF">SJAG_01598</name>
</gene>
<reference evidence="5 7" key="1">
    <citation type="journal article" date="2011" name="Science">
        <title>Comparative functional genomics of the fission yeasts.</title>
        <authorList>
            <person name="Rhind N."/>
            <person name="Chen Z."/>
            <person name="Yassour M."/>
            <person name="Thompson D.A."/>
            <person name="Haas B.J."/>
            <person name="Habib N."/>
            <person name="Wapinski I."/>
            <person name="Roy S."/>
            <person name="Lin M.F."/>
            <person name="Heiman D.I."/>
            <person name="Young S.K."/>
            <person name="Furuya K."/>
            <person name="Guo Y."/>
            <person name="Pidoux A."/>
            <person name="Chen H.M."/>
            <person name="Robbertse B."/>
            <person name="Goldberg J.M."/>
            <person name="Aoki K."/>
            <person name="Bayne E.H."/>
            <person name="Berlin A.M."/>
            <person name="Desjardins C.A."/>
            <person name="Dobbs E."/>
            <person name="Dukaj L."/>
            <person name="Fan L."/>
            <person name="FitzGerald M.G."/>
            <person name="French C."/>
            <person name="Gujja S."/>
            <person name="Hansen K."/>
            <person name="Keifenheim D."/>
            <person name="Levin J.Z."/>
            <person name="Mosher R.A."/>
            <person name="Mueller C.A."/>
            <person name="Pfiffner J."/>
            <person name="Priest M."/>
            <person name="Russ C."/>
            <person name="Smialowska A."/>
            <person name="Swoboda P."/>
            <person name="Sykes S.M."/>
            <person name="Vaughn M."/>
            <person name="Vengrova S."/>
            <person name="Yoder R."/>
            <person name="Zeng Q."/>
            <person name="Allshire R."/>
            <person name="Baulcombe D."/>
            <person name="Birren B.W."/>
            <person name="Brown W."/>
            <person name="Ekwall K."/>
            <person name="Kellis M."/>
            <person name="Leatherwood J."/>
            <person name="Levin H."/>
            <person name="Margalit H."/>
            <person name="Martienssen R."/>
            <person name="Nieduszynski C.A."/>
            <person name="Spatafora J.W."/>
            <person name="Friedman N."/>
            <person name="Dalgaard J.Z."/>
            <person name="Baumann P."/>
            <person name="Niki H."/>
            <person name="Regev A."/>
            <person name="Nusbaum C."/>
        </authorList>
    </citation>
    <scope>NUCLEOTIDE SEQUENCE [LARGE SCALE GENOMIC DNA]</scope>
    <source>
        <strain evidence="7">yFS275 / FY16936</strain>
    </source>
</reference>
<dbReference type="PANTHER" id="PTHR12811:SF0">
    <property type="entry name" value="VACUOLAR PROTEIN SORTING-ASSOCIATED PROTEIN 16 HOMOLOG"/>
    <property type="match status" value="1"/>
</dbReference>
<dbReference type="GO" id="GO:0003779">
    <property type="term" value="F:actin binding"/>
    <property type="evidence" value="ECO:0000318"/>
    <property type="project" value="GO_Central"/>
</dbReference>
<dbReference type="GeneID" id="7052285"/>
<dbReference type="SUPFAM" id="SSF50978">
    <property type="entry name" value="WD40 repeat-like"/>
    <property type="match status" value="1"/>
</dbReference>
<dbReference type="AlphaFoldDB" id="B6JYD8"/>
<evidence type="ECO:0000313" key="5">
    <source>
        <dbReference type="EMBL" id="EEB06556.2"/>
    </source>
</evidence>
<dbReference type="GO" id="GO:0042144">
    <property type="term" value="P:vacuole fusion, non-autophagic"/>
    <property type="evidence" value="ECO:0000318"/>
    <property type="project" value="GO_Central"/>
</dbReference>
<dbReference type="PANTHER" id="PTHR12811">
    <property type="entry name" value="VACUOLAR PROTEIN SORTING VPS16"/>
    <property type="match status" value="1"/>
</dbReference>
<dbReference type="Proteomes" id="UP000001744">
    <property type="component" value="Unassembled WGS sequence"/>
</dbReference>
<dbReference type="InterPro" id="IPR036322">
    <property type="entry name" value="WD40_repeat_dom_sf"/>
</dbReference>
<evidence type="ECO:0000313" key="7">
    <source>
        <dbReference type="Proteomes" id="UP000001744"/>
    </source>
</evidence>
<dbReference type="EMBL" id="KE651168">
    <property type="protein sequence ID" value="EEB06556.2"/>
    <property type="molecule type" value="Genomic_DNA"/>
</dbReference>
<dbReference type="Pfam" id="PF04840">
    <property type="entry name" value="Vps16_C"/>
    <property type="match status" value="1"/>
</dbReference>
<comment type="similarity">
    <text evidence="1 2">Belongs to the VPS16 family.</text>
</comment>
<dbReference type="RefSeq" id="XP_002172849.2">
    <property type="nucleotide sequence ID" value="XM_002172813.2"/>
</dbReference>
<dbReference type="Gene3D" id="2.130.10.10">
    <property type="entry name" value="YVTN repeat-like/Quinoprotein amine dehydrogenase"/>
    <property type="match status" value="1"/>
</dbReference>